<keyword evidence="5" id="KW-0464">Manganese</keyword>
<dbReference type="SUPFAM" id="SSF50370">
    <property type="entry name" value="Ricin B-like lectins"/>
    <property type="match status" value="1"/>
</dbReference>
<comment type="subcellular location">
    <subcellularLocation>
        <location evidence="1 5">Golgi apparatus membrane</location>
        <topology evidence="1 5">Single-pass type II membrane protein</topology>
    </subcellularLocation>
</comment>
<dbReference type="Pfam" id="PF00535">
    <property type="entry name" value="Glycos_transf_2"/>
    <property type="match status" value="1"/>
</dbReference>
<dbReference type="GO" id="GO:0030246">
    <property type="term" value="F:carbohydrate binding"/>
    <property type="evidence" value="ECO:0007669"/>
    <property type="project" value="UniProtKB-KW"/>
</dbReference>
<accession>A0A6J2U7X3</accession>
<evidence type="ECO:0000256" key="2">
    <source>
        <dbReference type="ARBA" id="ARBA00022734"/>
    </source>
</evidence>
<sequence>MKRIHRNAILQTLIFVCLLVLYCFLQFPIEKPRPILKDYEPKVPVNMGSILEQRVRADLSKQSSSHSKIKISHLMDNDENLRTFGFNVELSNTLFYIRKLPDARSGKCKKQRYNLKKKPVTASVIIVFHNVPLSMILRTVHSVVKRSSKALLRDIILIDDASSLTQSREQLEYYVRTRFSNIVQIERNRKRLGMAQSRLRGSQRANGEILIFMDAYCEPNAGWLEPLLSRIQESPTSVVMPTLDQINATDFSYKKRINTIGGFNWKGDFLWLPLSKKRRQQIKLNCTQSLSTCPISSPTIPPGSVYAIARIQFQQWSYFDESVVSSGGDTLDMSFSIWLCGGQIEVLPCSRVGRVVLDHRFDFDRYKYLPKFSEEDRGNVAVSWWEKYQNIFFKYYPKLNPDMFREVKARRHTIQDFLNCKSFNWYLKRVYPDKYLPKRFQEPIGRLKSGANKQCLTDKFMENPSTNSSIQIAKCKRKFDPTQIFFFSNSSQLRTEFNCLVVNQQSADPKLVELVPCDDIAKKYLRTWTMRGSSISMQVNHRTMCLDQIKQRKISATVPALMPCNKSSRTQYWIISAPKMIVKSRSRSRTSIKSKQMIKLTAKTGLKTQTKRKKKRHRKTWSKDKNQQKILAPESVKANVTITTKSQKQIKENIL</sequence>
<protein>
    <recommendedName>
        <fullName evidence="5">Polypeptide N-acetylgalactosaminyltransferase</fullName>
        <ecNumber evidence="5">2.4.1.-</ecNumber>
    </recommendedName>
    <alternativeName>
        <fullName evidence="5">Protein-UDP acetylgalactosaminyltransferase</fullName>
    </alternativeName>
</protein>
<keyword evidence="9" id="KW-1185">Reference proteome</keyword>
<comment type="similarity">
    <text evidence="5">Belongs to the glycosyltransferase 2 family. GalNAc-T subfamily.</text>
</comment>
<dbReference type="InterPro" id="IPR035992">
    <property type="entry name" value="Ricin_B-like_lectins"/>
</dbReference>
<evidence type="ECO:0000256" key="1">
    <source>
        <dbReference type="ARBA" id="ARBA00004323"/>
    </source>
</evidence>
<evidence type="ECO:0000313" key="9">
    <source>
        <dbReference type="Proteomes" id="UP000504634"/>
    </source>
</evidence>
<dbReference type="PANTHER" id="PTHR11675">
    <property type="entry name" value="N-ACETYLGALACTOSAMINYLTRANSFERASE"/>
    <property type="match status" value="1"/>
</dbReference>
<organism evidence="9 10">
    <name type="scientific">Drosophila lebanonensis</name>
    <name type="common">Fruit fly</name>
    <name type="synonym">Scaptodrosophila lebanonensis</name>
    <dbReference type="NCBI Taxonomy" id="7225"/>
    <lineage>
        <taxon>Eukaryota</taxon>
        <taxon>Metazoa</taxon>
        <taxon>Ecdysozoa</taxon>
        <taxon>Arthropoda</taxon>
        <taxon>Hexapoda</taxon>
        <taxon>Insecta</taxon>
        <taxon>Pterygota</taxon>
        <taxon>Neoptera</taxon>
        <taxon>Endopterygota</taxon>
        <taxon>Diptera</taxon>
        <taxon>Brachycera</taxon>
        <taxon>Muscomorpha</taxon>
        <taxon>Ephydroidea</taxon>
        <taxon>Drosophilidae</taxon>
        <taxon>Scaptodrosophila</taxon>
    </lineage>
</organism>
<dbReference type="AlphaFoldDB" id="A0A6J2U7X3"/>
<dbReference type="RefSeq" id="XP_030383262.1">
    <property type="nucleotide sequence ID" value="XM_030527402.1"/>
</dbReference>
<dbReference type="InterPro" id="IPR001173">
    <property type="entry name" value="Glyco_trans_2-like"/>
</dbReference>
<evidence type="ECO:0000256" key="6">
    <source>
        <dbReference type="SAM" id="MobiDB-lite"/>
    </source>
</evidence>
<feature type="domain" description="Glycosyltransferase 2-like" evidence="7">
    <location>
        <begin position="123"/>
        <end position="279"/>
    </location>
</feature>
<evidence type="ECO:0000259" key="8">
    <source>
        <dbReference type="Pfam" id="PF00652"/>
    </source>
</evidence>
<name>A0A6J2U7X3_DROLE</name>
<comment type="cofactor">
    <cofactor evidence="5">
        <name>Mn(2+)</name>
        <dbReference type="ChEBI" id="CHEBI:29035"/>
    </cofactor>
</comment>
<dbReference type="InterPro" id="IPR000772">
    <property type="entry name" value="Ricin_B_lectin"/>
</dbReference>
<dbReference type="Gene3D" id="2.80.10.50">
    <property type="match status" value="1"/>
</dbReference>
<dbReference type="GO" id="GO:0004653">
    <property type="term" value="F:polypeptide N-acetylgalactosaminyltransferase activity"/>
    <property type="evidence" value="ECO:0007669"/>
    <property type="project" value="TreeGrafter"/>
</dbReference>
<dbReference type="GO" id="GO:0006493">
    <property type="term" value="P:protein O-linked glycosylation"/>
    <property type="evidence" value="ECO:0007669"/>
    <property type="project" value="TreeGrafter"/>
</dbReference>
<keyword evidence="2 5" id="KW-0430">Lectin</keyword>
<keyword evidence="4 5" id="KW-1015">Disulfide bond</keyword>
<proteinExistence type="inferred from homology"/>
<dbReference type="EC" id="2.4.1.-" evidence="5"/>
<keyword evidence="3 5" id="KW-0333">Golgi apparatus</keyword>
<evidence type="ECO:0000259" key="7">
    <source>
        <dbReference type="Pfam" id="PF00535"/>
    </source>
</evidence>
<evidence type="ECO:0000256" key="4">
    <source>
        <dbReference type="ARBA" id="ARBA00023157"/>
    </source>
</evidence>
<dbReference type="PANTHER" id="PTHR11675:SF43">
    <property type="entry name" value="POLYPEPTIDE N-ACETYLGALACTOSAMINYLTRANSFERASE 1"/>
    <property type="match status" value="1"/>
</dbReference>
<reference evidence="10" key="1">
    <citation type="submission" date="2025-08" db="UniProtKB">
        <authorList>
            <consortium name="RefSeq"/>
        </authorList>
    </citation>
    <scope>IDENTIFICATION</scope>
    <source>
        <strain evidence="10">11010-0011.00</strain>
        <tissue evidence="10">Whole body</tissue>
    </source>
</reference>
<dbReference type="InterPro" id="IPR029044">
    <property type="entry name" value="Nucleotide-diphossugar_trans"/>
</dbReference>
<evidence type="ECO:0000313" key="10">
    <source>
        <dbReference type="RefSeq" id="XP_030383262.1"/>
    </source>
</evidence>
<gene>
    <name evidence="10" type="primary">LOC115630714</name>
</gene>
<keyword evidence="5" id="KW-0808">Transferase</keyword>
<dbReference type="PROSITE" id="PS50231">
    <property type="entry name" value="RICIN_B_LECTIN"/>
    <property type="match status" value="1"/>
</dbReference>
<keyword evidence="5" id="KW-0328">Glycosyltransferase</keyword>
<dbReference type="SUPFAM" id="SSF53448">
    <property type="entry name" value="Nucleotide-diphospho-sugar transferases"/>
    <property type="match status" value="1"/>
</dbReference>
<dbReference type="GeneID" id="115630714"/>
<evidence type="ECO:0000256" key="5">
    <source>
        <dbReference type="RuleBase" id="RU361242"/>
    </source>
</evidence>
<dbReference type="Proteomes" id="UP000504634">
    <property type="component" value="Unplaced"/>
</dbReference>
<feature type="compositionally biased region" description="Basic residues" evidence="6">
    <location>
        <begin position="609"/>
        <end position="620"/>
    </location>
</feature>
<comment type="pathway">
    <text evidence="5">Protein modification; protein glycosylation.</text>
</comment>
<dbReference type="GO" id="GO:0000139">
    <property type="term" value="C:Golgi membrane"/>
    <property type="evidence" value="ECO:0007669"/>
    <property type="project" value="UniProtKB-SubCell"/>
</dbReference>
<dbReference type="Pfam" id="PF00652">
    <property type="entry name" value="Ricin_B_lectin"/>
    <property type="match status" value="1"/>
</dbReference>
<evidence type="ECO:0000256" key="3">
    <source>
        <dbReference type="ARBA" id="ARBA00023034"/>
    </source>
</evidence>
<feature type="region of interest" description="Disordered" evidence="6">
    <location>
        <begin position="606"/>
        <end position="629"/>
    </location>
</feature>
<dbReference type="UniPathway" id="UPA00378"/>
<dbReference type="Gene3D" id="3.90.550.10">
    <property type="entry name" value="Spore Coat Polysaccharide Biosynthesis Protein SpsA, Chain A"/>
    <property type="match status" value="1"/>
</dbReference>
<feature type="domain" description="Ricin B lectin" evidence="8">
    <location>
        <begin position="445"/>
        <end position="573"/>
    </location>
</feature>